<dbReference type="InterPro" id="IPR003664">
    <property type="entry name" value="FA_synthesis"/>
</dbReference>
<evidence type="ECO:0000256" key="8">
    <source>
        <dbReference type="ARBA" id="ARBA00023264"/>
    </source>
</evidence>
<keyword evidence="4" id="KW-0444">Lipid biosynthesis</keyword>
<protein>
    <recommendedName>
        <fullName evidence="9">phosphate acyltransferase</fullName>
        <ecNumber evidence="9">2.3.1.274</ecNumber>
    </recommendedName>
</protein>
<dbReference type="EC" id="2.3.1.274" evidence="9"/>
<dbReference type="HAMAP" id="MF_00019">
    <property type="entry name" value="PlsX"/>
    <property type="match status" value="1"/>
</dbReference>
<dbReference type="AlphaFoldDB" id="A0A381PCQ8"/>
<evidence type="ECO:0000256" key="4">
    <source>
        <dbReference type="ARBA" id="ARBA00022516"/>
    </source>
</evidence>
<dbReference type="GO" id="GO:0006633">
    <property type="term" value="P:fatty acid biosynthetic process"/>
    <property type="evidence" value="ECO:0007669"/>
    <property type="project" value="InterPro"/>
</dbReference>
<keyword evidence="5" id="KW-0808">Transferase</keyword>
<reference evidence="11" key="1">
    <citation type="submission" date="2018-05" db="EMBL/GenBank/DDBJ databases">
        <authorList>
            <person name="Lanie J.A."/>
            <person name="Ng W.-L."/>
            <person name="Kazmierczak K.M."/>
            <person name="Andrzejewski T.M."/>
            <person name="Davidsen T.M."/>
            <person name="Wayne K.J."/>
            <person name="Tettelin H."/>
            <person name="Glass J.I."/>
            <person name="Rusch D."/>
            <person name="Podicherti R."/>
            <person name="Tsui H.-C.T."/>
            <person name="Winkler M.E."/>
        </authorList>
    </citation>
    <scope>NUCLEOTIDE SEQUENCE</scope>
</reference>
<dbReference type="EMBL" id="UINC01000942">
    <property type="protein sequence ID" value="SUZ64776.1"/>
    <property type="molecule type" value="Genomic_DNA"/>
</dbReference>
<evidence type="ECO:0000256" key="9">
    <source>
        <dbReference type="ARBA" id="ARBA00024069"/>
    </source>
</evidence>
<evidence type="ECO:0000256" key="2">
    <source>
        <dbReference type="ARBA" id="ARBA00004496"/>
    </source>
</evidence>
<keyword evidence="3" id="KW-0963">Cytoplasm</keyword>
<dbReference type="NCBIfam" id="TIGR00182">
    <property type="entry name" value="plsX"/>
    <property type="match status" value="1"/>
</dbReference>
<keyword evidence="6" id="KW-0443">Lipid metabolism</keyword>
<keyword evidence="7" id="KW-0594">Phospholipid biosynthesis</keyword>
<name>A0A381PCQ8_9ZZZZ</name>
<evidence type="ECO:0000256" key="6">
    <source>
        <dbReference type="ARBA" id="ARBA00023098"/>
    </source>
</evidence>
<dbReference type="InterPro" id="IPR012281">
    <property type="entry name" value="Phospholipid_synth_PlsX-like"/>
</dbReference>
<dbReference type="GO" id="GO:0043811">
    <property type="term" value="F:phosphate:acyl-[acyl carrier protein] acyltransferase activity"/>
    <property type="evidence" value="ECO:0007669"/>
    <property type="project" value="UniProtKB-EC"/>
</dbReference>
<evidence type="ECO:0000256" key="5">
    <source>
        <dbReference type="ARBA" id="ARBA00022679"/>
    </source>
</evidence>
<dbReference type="SUPFAM" id="SSF53659">
    <property type="entry name" value="Isocitrate/Isopropylmalate dehydrogenase-like"/>
    <property type="match status" value="1"/>
</dbReference>
<dbReference type="PANTHER" id="PTHR30100:SF1">
    <property type="entry name" value="PHOSPHATE ACYLTRANSFERASE"/>
    <property type="match status" value="1"/>
</dbReference>
<dbReference type="GO" id="GO:0005737">
    <property type="term" value="C:cytoplasm"/>
    <property type="evidence" value="ECO:0007669"/>
    <property type="project" value="UniProtKB-SubCell"/>
</dbReference>
<dbReference type="GO" id="GO:0008654">
    <property type="term" value="P:phospholipid biosynthetic process"/>
    <property type="evidence" value="ECO:0007669"/>
    <property type="project" value="UniProtKB-KW"/>
</dbReference>
<dbReference type="Pfam" id="PF02504">
    <property type="entry name" value="FA_synthesis"/>
    <property type="match status" value="1"/>
</dbReference>
<evidence type="ECO:0000256" key="1">
    <source>
        <dbReference type="ARBA" id="ARBA00001232"/>
    </source>
</evidence>
<organism evidence="11">
    <name type="scientific">marine metagenome</name>
    <dbReference type="NCBI Taxonomy" id="408172"/>
    <lineage>
        <taxon>unclassified sequences</taxon>
        <taxon>metagenomes</taxon>
        <taxon>ecological metagenomes</taxon>
    </lineage>
</organism>
<evidence type="ECO:0000256" key="3">
    <source>
        <dbReference type="ARBA" id="ARBA00022490"/>
    </source>
</evidence>
<comment type="subunit">
    <text evidence="10">Homodimer. Probably interacts with PlsY.</text>
</comment>
<proteinExistence type="inferred from homology"/>
<gene>
    <name evidence="11" type="ORF">METZ01_LOCUS17630</name>
</gene>
<comment type="subcellular location">
    <subcellularLocation>
        <location evidence="2">Cytoplasm</location>
    </subcellularLocation>
</comment>
<evidence type="ECO:0000256" key="10">
    <source>
        <dbReference type="ARBA" id="ARBA00046608"/>
    </source>
</evidence>
<sequence length="358" mass="38798">MSQLWLLQRQAGNYAYQLAITMRIVVDAMGGDHAPSEVIKGALEAVSIDPTIDLTLTGDESKIQESLTDSNKPSSVDIHHTSQQVEMTDRPSQVMKQKPDSSIVSGINLIKKDKAKAFVSAGSTGAILAASLLLLGRIEGVKRPGLGVFIPVGKTGFVLCDAGANSESKPTHFVQFATMASKYMSHIQGVENPSVGLLNIGTEETKGTEVYVESHELMKKCLPSFKGNIESRYLFEGNVDVIVCDGFLGNNIVKLAEGWIAHVHRDVSQRLKDQVNSAKEKKLFKSIFSKAMQHFEYEEYGGVPLLGVNGVVIICHGSSPARAIKNAIFAAKKCVETDLIGSIRDDISSTVSLIEKYT</sequence>
<accession>A0A381PCQ8</accession>
<dbReference type="PIRSF" id="PIRSF002465">
    <property type="entry name" value="Phsphlp_syn_PlsX"/>
    <property type="match status" value="1"/>
</dbReference>
<evidence type="ECO:0000256" key="7">
    <source>
        <dbReference type="ARBA" id="ARBA00023209"/>
    </source>
</evidence>
<keyword evidence="8" id="KW-1208">Phospholipid metabolism</keyword>
<dbReference type="Gene3D" id="3.40.718.10">
    <property type="entry name" value="Isopropylmalate Dehydrogenase"/>
    <property type="match status" value="1"/>
</dbReference>
<evidence type="ECO:0000313" key="11">
    <source>
        <dbReference type="EMBL" id="SUZ64776.1"/>
    </source>
</evidence>
<dbReference type="PANTHER" id="PTHR30100">
    <property type="entry name" value="FATTY ACID/PHOSPHOLIPID SYNTHESIS PROTEIN PLSX"/>
    <property type="match status" value="1"/>
</dbReference>
<comment type="catalytic activity">
    <reaction evidence="1">
        <text>a fatty acyl-[ACP] + phosphate = an acyl phosphate + holo-[ACP]</text>
        <dbReference type="Rhea" id="RHEA:42292"/>
        <dbReference type="Rhea" id="RHEA-COMP:9685"/>
        <dbReference type="Rhea" id="RHEA-COMP:14125"/>
        <dbReference type="ChEBI" id="CHEBI:43474"/>
        <dbReference type="ChEBI" id="CHEBI:59918"/>
        <dbReference type="ChEBI" id="CHEBI:64479"/>
        <dbReference type="ChEBI" id="CHEBI:138651"/>
        <dbReference type="EC" id="2.3.1.274"/>
    </reaction>
</comment>